<dbReference type="Proteomes" id="UP000344571">
    <property type="component" value="Chromosome"/>
</dbReference>
<evidence type="ECO:0000313" key="2">
    <source>
        <dbReference type="EMBL" id="QFY55020.1"/>
    </source>
</evidence>
<sequence length="171" mass="19304">MKTEILIFLDYDGVLHPDAVYRRLNGHIELRAPGELFMWAPVLIEALAPYPDLSIVLSTSWVRELGFRRALAFLPAHLAERVIGATWHSAMSTTPDGIIEWDQQSRYDQISAHLSRRAIAMPWLAIDDDAAGWPSGQHQNLVQTDPMLGLSSIETQLRLQEQLKALNVRNP</sequence>
<organism evidence="1 3">
    <name type="scientific">Halopseudomonas pelagia</name>
    <dbReference type="NCBI Taxonomy" id="553151"/>
    <lineage>
        <taxon>Bacteria</taxon>
        <taxon>Pseudomonadati</taxon>
        <taxon>Pseudomonadota</taxon>
        <taxon>Gammaproteobacteria</taxon>
        <taxon>Pseudomonadales</taxon>
        <taxon>Pseudomonadaceae</taxon>
        <taxon>Halopseudomonas</taxon>
    </lineage>
</organism>
<keyword evidence="4" id="KW-1185">Reference proteome</keyword>
<dbReference type="RefSeq" id="WP_096344648.1">
    <property type="nucleotide sequence ID" value="NZ_CP033116.1"/>
</dbReference>
<name>A0AA91U7B9_9GAMM</name>
<evidence type="ECO:0000313" key="1">
    <source>
        <dbReference type="EMBL" id="PCD01441.1"/>
    </source>
</evidence>
<protein>
    <submittedName>
        <fullName evidence="1">Uncharacterized protein</fullName>
    </submittedName>
</protein>
<dbReference type="EMBL" id="CP033116">
    <property type="protein sequence ID" value="QFY55020.1"/>
    <property type="molecule type" value="Genomic_DNA"/>
</dbReference>
<evidence type="ECO:0000313" key="4">
    <source>
        <dbReference type="Proteomes" id="UP000344571"/>
    </source>
</evidence>
<reference evidence="1 3" key="1">
    <citation type="submission" date="2017-09" db="EMBL/GenBank/DDBJ databases">
        <title>Bacterial and phytoplankton interrelationship in Kongsfjorden, an Arctic fjord.</title>
        <authorList>
            <person name="Sinha R."/>
            <person name="Krishnan K."/>
        </authorList>
    </citation>
    <scope>NUCLEOTIDE SEQUENCE [LARGE SCALE GENOMIC DNA]</scope>
    <source>
        <strain evidence="1 3">58</strain>
    </source>
</reference>
<accession>A0AA91U7B9</accession>
<dbReference type="EMBL" id="NWMT01000013">
    <property type="protein sequence ID" value="PCD01441.1"/>
    <property type="molecule type" value="Genomic_DNA"/>
</dbReference>
<dbReference type="Proteomes" id="UP000243750">
    <property type="component" value="Unassembled WGS sequence"/>
</dbReference>
<dbReference type="AlphaFoldDB" id="A0AA91U7B9"/>
<dbReference type="Pfam" id="PF18143">
    <property type="entry name" value="HAD_SAK_2"/>
    <property type="match status" value="1"/>
</dbReference>
<gene>
    <name evidence="1" type="ORF">CO192_00315</name>
    <name evidence="2" type="ORF">EAO82_00715</name>
</gene>
<reference evidence="2 4" key="2">
    <citation type="submission" date="2018-10" db="EMBL/GenBank/DDBJ databases">
        <title>Complete genome sequence of Pseudomonas pelagia strain Kongs-67.</title>
        <authorList>
            <person name="Sinha R.K."/>
            <person name="Krishnan K."/>
        </authorList>
    </citation>
    <scope>NUCLEOTIDE SEQUENCE [LARGE SCALE GENOMIC DNA]</scope>
    <source>
        <strain evidence="2 4">Kongs-67</strain>
    </source>
</reference>
<evidence type="ECO:0000313" key="3">
    <source>
        <dbReference type="Proteomes" id="UP000243750"/>
    </source>
</evidence>
<proteinExistence type="predicted"/>